<comment type="caution">
    <text evidence="1">The sequence shown here is derived from an EMBL/GenBank/DDBJ whole genome shotgun (WGS) entry which is preliminary data.</text>
</comment>
<organism evidence="1 2">
    <name type="scientific">Knufia fluminis</name>
    <dbReference type="NCBI Taxonomy" id="191047"/>
    <lineage>
        <taxon>Eukaryota</taxon>
        <taxon>Fungi</taxon>
        <taxon>Dikarya</taxon>
        <taxon>Ascomycota</taxon>
        <taxon>Pezizomycotina</taxon>
        <taxon>Eurotiomycetes</taxon>
        <taxon>Chaetothyriomycetidae</taxon>
        <taxon>Chaetothyriales</taxon>
        <taxon>Trichomeriaceae</taxon>
        <taxon>Knufia</taxon>
    </lineage>
</organism>
<protein>
    <recommendedName>
        <fullName evidence="3">AB hydrolase-1 domain-containing protein</fullName>
    </recommendedName>
</protein>
<dbReference type="EMBL" id="JAKLMC020000011">
    <property type="protein sequence ID" value="KAK5953348.1"/>
    <property type="molecule type" value="Genomic_DNA"/>
</dbReference>
<dbReference type="SUPFAM" id="SSF53474">
    <property type="entry name" value="alpha/beta-Hydrolases"/>
    <property type="match status" value="1"/>
</dbReference>
<dbReference type="Proteomes" id="UP001316803">
    <property type="component" value="Unassembled WGS sequence"/>
</dbReference>
<proteinExistence type="predicted"/>
<sequence length="184" mass="20179">MIMGTGVDASATATRYHLRELCLVDGVVLGRSGLPFFKLVAENEGVFAAVPPHLIGGFVRSYVKNATYNVLSKEVEDMLSDPWLASGRQGPERFLQEMIQAHYRDVSDVETQYSGVGGRLPIKIVWGMEDTWIPVATAEKLKKALNAEEVVLIEEAGHLIQYDQPSKLAVEVGLWLGKHGKSGV</sequence>
<accession>A0AAN8EK89</accession>
<reference evidence="1 2" key="1">
    <citation type="submission" date="2022-12" db="EMBL/GenBank/DDBJ databases">
        <title>Genomic features and morphological characterization of a novel Knufia sp. strain isolated from spacecraft assembly facility.</title>
        <authorList>
            <person name="Teixeira M."/>
            <person name="Chander A.M."/>
            <person name="Stajich J.E."/>
            <person name="Venkateswaran K."/>
        </authorList>
    </citation>
    <scope>NUCLEOTIDE SEQUENCE [LARGE SCALE GENOMIC DNA]</scope>
    <source>
        <strain evidence="1 2">FJI-L2-BK-P2</strain>
    </source>
</reference>
<dbReference type="Gene3D" id="3.40.50.1820">
    <property type="entry name" value="alpha/beta hydrolase"/>
    <property type="match status" value="1"/>
</dbReference>
<evidence type="ECO:0008006" key="3">
    <source>
        <dbReference type="Google" id="ProtNLM"/>
    </source>
</evidence>
<evidence type="ECO:0000313" key="2">
    <source>
        <dbReference type="Proteomes" id="UP001316803"/>
    </source>
</evidence>
<evidence type="ECO:0000313" key="1">
    <source>
        <dbReference type="EMBL" id="KAK5953348.1"/>
    </source>
</evidence>
<keyword evidence="2" id="KW-1185">Reference proteome</keyword>
<gene>
    <name evidence="1" type="ORF">OHC33_005292</name>
</gene>
<dbReference type="AlphaFoldDB" id="A0AAN8EK89"/>
<dbReference type="InterPro" id="IPR029058">
    <property type="entry name" value="AB_hydrolase_fold"/>
</dbReference>
<name>A0AAN8EK89_9EURO</name>